<gene>
    <name evidence="1" type="ORF">JOF59_000300</name>
</gene>
<dbReference type="Pfam" id="PF19564">
    <property type="entry name" value="DUF6086"/>
    <property type="match status" value="1"/>
</dbReference>
<keyword evidence="2" id="KW-1185">Reference proteome</keyword>
<proteinExistence type="predicted"/>
<dbReference type="RefSeq" id="WP_056792303.1">
    <property type="nucleotide sequence ID" value="NZ_BMWJ01000002.1"/>
</dbReference>
<comment type="caution">
    <text evidence="1">The sequence shown here is derived from an EMBL/GenBank/DDBJ whole genome shotgun (WGS) entry which is preliminary data.</text>
</comment>
<sequence>MSQYYKMGDRTLWNPSNGASQLFLRHVAVYEAELDLPSGIGPEQADEYQVDPDVYAAFVHALLRWHHRTRHRVMRRLSDGFVATALALAELAGSEVDWDSADFAPRGCACRNGHGHADGHSPAAQEDWATALRRESREMARSMAD</sequence>
<reference evidence="1 2" key="1">
    <citation type="submission" date="2021-03" db="EMBL/GenBank/DDBJ databases">
        <title>Sequencing the genomes of 1000 actinobacteria strains.</title>
        <authorList>
            <person name="Klenk H.-P."/>
        </authorList>
    </citation>
    <scope>NUCLEOTIDE SEQUENCE [LARGE SCALE GENOMIC DNA]</scope>
    <source>
        <strain evidence="1 2">DSM 40843</strain>
    </source>
</reference>
<organism evidence="1 2">
    <name type="scientific">Streptomyces clavifer</name>
    <dbReference type="NCBI Taxonomy" id="68188"/>
    <lineage>
        <taxon>Bacteria</taxon>
        <taxon>Bacillati</taxon>
        <taxon>Actinomycetota</taxon>
        <taxon>Actinomycetes</taxon>
        <taxon>Kitasatosporales</taxon>
        <taxon>Streptomycetaceae</taxon>
        <taxon>Streptomyces</taxon>
    </lineage>
</organism>
<evidence type="ECO:0000313" key="1">
    <source>
        <dbReference type="EMBL" id="MBP2357900.1"/>
    </source>
</evidence>
<dbReference type="EMBL" id="JAGINS010000001">
    <property type="protein sequence ID" value="MBP2357900.1"/>
    <property type="molecule type" value="Genomic_DNA"/>
</dbReference>
<name>A0ABS4V1W5_9ACTN</name>
<protein>
    <submittedName>
        <fullName evidence="1">Uncharacterized protein</fullName>
    </submittedName>
</protein>
<dbReference type="InterPro" id="IPR045732">
    <property type="entry name" value="DUF6086"/>
</dbReference>
<evidence type="ECO:0000313" key="2">
    <source>
        <dbReference type="Proteomes" id="UP001519311"/>
    </source>
</evidence>
<accession>A0ABS4V1W5</accession>
<dbReference type="Proteomes" id="UP001519311">
    <property type="component" value="Unassembled WGS sequence"/>
</dbReference>